<protein>
    <recommendedName>
        <fullName evidence="2">HTH CENPB-type domain-containing protein</fullName>
    </recommendedName>
</protein>
<evidence type="ECO:0000313" key="4">
    <source>
        <dbReference type="Proteomes" id="UP000886523"/>
    </source>
</evidence>
<dbReference type="EMBL" id="MU128939">
    <property type="protein sequence ID" value="KAF9516446.1"/>
    <property type="molecule type" value="Genomic_DNA"/>
</dbReference>
<organism evidence="3 4">
    <name type="scientific">Hydnum rufescens UP504</name>
    <dbReference type="NCBI Taxonomy" id="1448309"/>
    <lineage>
        <taxon>Eukaryota</taxon>
        <taxon>Fungi</taxon>
        <taxon>Dikarya</taxon>
        <taxon>Basidiomycota</taxon>
        <taxon>Agaricomycotina</taxon>
        <taxon>Agaricomycetes</taxon>
        <taxon>Cantharellales</taxon>
        <taxon>Hydnaceae</taxon>
        <taxon>Hydnum</taxon>
    </lineage>
</organism>
<keyword evidence="1" id="KW-0238">DNA-binding</keyword>
<proteinExistence type="predicted"/>
<dbReference type="OrthoDB" id="2917041at2759"/>
<sequence length="76" mass="8757">GFPFTHQSLYEKGEEILKAKGAAQGTPFKPLGKQWSHNFLNRYRHRISTYWGTSLHQSQGRAVNAHTKKGWCMLLK</sequence>
<reference evidence="3" key="1">
    <citation type="journal article" date="2020" name="Nat. Commun.">
        <title>Large-scale genome sequencing of mycorrhizal fungi provides insights into the early evolution of symbiotic traits.</title>
        <authorList>
            <person name="Miyauchi S."/>
            <person name="Kiss E."/>
            <person name="Kuo A."/>
            <person name="Drula E."/>
            <person name="Kohler A."/>
            <person name="Sanchez-Garcia M."/>
            <person name="Morin E."/>
            <person name="Andreopoulos B."/>
            <person name="Barry K.W."/>
            <person name="Bonito G."/>
            <person name="Buee M."/>
            <person name="Carver A."/>
            <person name="Chen C."/>
            <person name="Cichocki N."/>
            <person name="Clum A."/>
            <person name="Culley D."/>
            <person name="Crous P.W."/>
            <person name="Fauchery L."/>
            <person name="Girlanda M."/>
            <person name="Hayes R.D."/>
            <person name="Keri Z."/>
            <person name="LaButti K."/>
            <person name="Lipzen A."/>
            <person name="Lombard V."/>
            <person name="Magnuson J."/>
            <person name="Maillard F."/>
            <person name="Murat C."/>
            <person name="Nolan M."/>
            <person name="Ohm R.A."/>
            <person name="Pangilinan J."/>
            <person name="Pereira M.F."/>
            <person name="Perotto S."/>
            <person name="Peter M."/>
            <person name="Pfister S."/>
            <person name="Riley R."/>
            <person name="Sitrit Y."/>
            <person name="Stielow J.B."/>
            <person name="Szollosi G."/>
            <person name="Zifcakova L."/>
            <person name="Stursova M."/>
            <person name="Spatafora J.W."/>
            <person name="Tedersoo L."/>
            <person name="Vaario L.M."/>
            <person name="Yamada A."/>
            <person name="Yan M."/>
            <person name="Wang P."/>
            <person name="Xu J."/>
            <person name="Bruns T."/>
            <person name="Baldrian P."/>
            <person name="Vilgalys R."/>
            <person name="Dunand C."/>
            <person name="Henrissat B."/>
            <person name="Grigoriev I.V."/>
            <person name="Hibbett D."/>
            <person name="Nagy L.G."/>
            <person name="Martin F.M."/>
        </authorList>
    </citation>
    <scope>NUCLEOTIDE SEQUENCE</scope>
    <source>
        <strain evidence="3">UP504</strain>
    </source>
</reference>
<accession>A0A9P6B2F6</accession>
<evidence type="ECO:0000259" key="2">
    <source>
        <dbReference type="PROSITE" id="PS51253"/>
    </source>
</evidence>
<comment type="caution">
    <text evidence="3">The sequence shown here is derived from an EMBL/GenBank/DDBJ whole genome shotgun (WGS) entry which is preliminary data.</text>
</comment>
<evidence type="ECO:0000256" key="1">
    <source>
        <dbReference type="ARBA" id="ARBA00023125"/>
    </source>
</evidence>
<dbReference type="Proteomes" id="UP000886523">
    <property type="component" value="Unassembled WGS sequence"/>
</dbReference>
<evidence type="ECO:0000313" key="3">
    <source>
        <dbReference type="EMBL" id="KAF9516446.1"/>
    </source>
</evidence>
<dbReference type="GO" id="GO:0003677">
    <property type="term" value="F:DNA binding"/>
    <property type="evidence" value="ECO:0007669"/>
    <property type="project" value="UniProtKB-KW"/>
</dbReference>
<gene>
    <name evidence="3" type="ORF">BS47DRAFT_1279165</name>
</gene>
<feature type="non-terminal residue" evidence="3">
    <location>
        <position position="1"/>
    </location>
</feature>
<name>A0A9P6B2F6_9AGAM</name>
<dbReference type="PROSITE" id="PS51253">
    <property type="entry name" value="HTH_CENPB"/>
    <property type="match status" value="1"/>
</dbReference>
<dbReference type="InterPro" id="IPR006600">
    <property type="entry name" value="HTH_CenpB_DNA-bd_dom"/>
</dbReference>
<dbReference type="AlphaFoldDB" id="A0A9P6B2F6"/>
<feature type="non-terminal residue" evidence="3">
    <location>
        <position position="76"/>
    </location>
</feature>
<keyword evidence="4" id="KW-1185">Reference proteome</keyword>
<feature type="domain" description="HTH CENPB-type" evidence="2">
    <location>
        <begin position="1"/>
        <end position="49"/>
    </location>
</feature>